<comment type="caution">
    <text evidence="3">The sequence shown here is derived from an EMBL/GenBank/DDBJ whole genome shotgun (WGS) entry which is preliminary data.</text>
</comment>
<organism evidence="3 4">
    <name type="scientific">Actinocrispum wychmicini</name>
    <dbReference type="NCBI Taxonomy" id="1213861"/>
    <lineage>
        <taxon>Bacteria</taxon>
        <taxon>Bacillati</taxon>
        <taxon>Actinomycetota</taxon>
        <taxon>Actinomycetes</taxon>
        <taxon>Pseudonocardiales</taxon>
        <taxon>Pseudonocardiaceae</taxon>
        <taxon>Actinocrispum</taxon>
    </lineage>
</organism>
<accession>A0A4R2K3P1</accession>
<dbReference type="InterPro" id="IPR052170">
    <property type="entry name" value="M29_Exopeptidase"/>
</dbReference>
<sequence length="388" mass="42504">MSNTRLIDNVTPAHGIPDERVWRGVSLMLDQYLRISAEDRVLILYARSAREPAAWIAAELGAREIPTATTDLDTLSGTTVARFADKLNAMSSGPDESGARLVVVCVEYDIVTPSAWIRAALEPFAGRKTEVFRTIMTGEAFFRQGVTTSPDTLNNINAGLLRNLRSAERFTVRTSSGSELDITLDHGRYRWVSNRGMPREGAFVLLPAGEVATYPARISGQLVADGAFNSTAHTKLDARLQDHPAVFEIEDGRMVDYHCDNPLVEKLIERCLRLPNADRVGELGFGTNVGIEQFISLNSHLNERFPGLHIGFGQSNQIRGEVYSCDVHVDFIASDCTIEIAGQPPLNSADFKNLTGEHPAIEAGVFDEDLDGDCCGLFSPHINAQCDV</sequence>
<dbReference type="Pfam" id="PF26231">
    <property type="entry name" value="CgnE_B"/>
    <property type="match status" value="1"/>
</dbReference>
<name>A0A4R2K3P1_9PSEU</name>
<keyword evidence="4" id="KW-1185">Reference proteome</keyword>
<dbReference type="Proteomes" id="UP000295680">
    <property type="component" value="Unassembled WGS sequence"/>
</dbReference>
<dbReference type="EMBL" id="SLWS01000001">
    <property type="protein sequence ID" value="TCO64426.1"/>
    <property type="molecule type" value="Genomic_DNA"/>
</dbReference>
<dbReference type="PANTHER" id="PTHR34448">
    <property type="entry name" value="AMINOPEPTIDASE"/>
    <property type="match status" value="1"/>
</dbReference>
<proteinExistence type="predicted"/>
<reference evidence="3 4" key="1">
    <citation type="submission" date="2019-03" db="EMBL/GenBank/DDBJ databases">
        <title>Genomic Encyclopedia of Type Strains, Phase IV (KMG-IV): sequencing the most valuable type-strain genomes for metagenomic binning, comparative biology and taxonomic classification.</title>
        <authorList>
            <person name="Goeker M."/>
        </authorList>
    </citation>
    <scope>NUCLEOTIDE SEQUENCE [LARGE SCALE GENOMIC DNA]</scope>
    <source>
        <strain evidence="3 4">DSM 45934</strain>
    </source>
</reference>
<evidence type="ECO:0000313" key="3">
    <source>
        <dbReference type="EMBL" id="TCO64426.1"/>
    </source>
</evidence>
<feature type="domain" description="Crocagin biosynthetic protein CgnE/B" evidence="2">
    <location>
        <begin position="243"/>
        <end position="340"/>
    </location>
</feature>
<dbReference type="PANTHER" id="PTHR34448:SF1">
    <property type="entry name" value="BLL6088 PROTEIN"/>
    <property type="match status" value="1"/>
</dbReference>
<evidence type="ECO:0000259" key="2">
    <source>
        <dbReference type="Pfam" id="PF26231"/>
    </source>
</evidence>
<evidence type="ECO:0000313" key="4">
    <source>
        <dbReference type="Proteomes" id="UP000295680"/>
    </source>
</evidence>
<gene>
    <name evidence="3" type="ORF">EV192_101198</name>
</gene>
<dbReference type="GO" id="GO:0046872">
    <property type="term" value="F:metal ion binding"/>
    <property type="evidence" value="ECO:0007669"/>
    <property type="project" value="UniProtKB-KW"/>
</dbReference>
<dbReference type="OrthoDB" id="7057810at2"/>
<keyword evidence="1" id="KW-0479">Metal-binding</keyword>
<evidence type="ECO:0000256" key="1">
    <source>
        <dbReference type="ARBA" id="ARBA00022723"/>
    </source>
</evidence>
<dbReference type="SUPFAM" id="SSF144052">
    <property type="entry name" value="Thermophilic metalloprotease-like"/>
    <property type="match status" value="1"/>
</dbReference>
<dbReference type="AlphaFoldDB" id="A0A4R2K3P1"/>
<dbReference type="InterPro" id="IPR058799">
    <property type="entry name" value="CgnE_B"/>
</dbReference>
<dbReference type="RefSeq" id="WP_132110174.1">
    <property type="nucleotide sequence ID" value="NZ_SLWS01000001.1"/>
</dbReference>
<protein>
    <recommendedName>
        <fullName evidence="2">Crocagin biosynthetic protein CgnE/B domain-containing protein</fullName>
    </recommendedName>
</protein>